<keyword evidence="3" id="KW-1185">Reference proteome</keyword>
<accession>A0A0F4YET1</accession>
<proteinExistence type="predicted"/>
<feature type="compositionally biased region" description="Polar residues" evidence="1">
    <location>
        <begin position="8"/>
        <end position="30"/>
    </location>
</feature>
<dbReference type="Proteomes" id="UP000053958">
    <property type="component" value="Unassembled WGS sequence"/>
</dbReference>
<organism evidence="2 3">
    <name type="scientific">Rasamsonia emersonii (strain ATCC 16479 / CBS 393.64 / IMI 116815)</name>
    <dbReference type="NCBI Taxonomy" id="1408163"/>
    <lineage>
        <taxon>Eukaryota</taxon>
        <taxon>Fungi</taxon>
        <taxon>Dikarya</taxon>
        <taxon>Ascomycota</taxon>
        <taxon>Pezizomycotina</taxon>
        <taxon>Eurotiomycetes</taxon>
        <taxon>Eurotiomycetidae</taxon>
        <taxon>Eurotiales</taxon>
        <taxon>Trichocomaceae</taxon>
        <taxon>Rasamsonia</taxon>
    </lineage>
</organism>
<dbReference type="AlphaFoldDB" id="A0A0F4YET1"/>
<sequence length="95" mass="10564">AKHHKNTVVDSPTNRNGLRQNGSHQNLPRYKTCTSFKKGSQAPKDSQKRRQFCSHFVGSMISLKEATVSGEVIRNECSPNAKIHPIISARRIHGG</sequence>
<feature type="non-terminal residue" evidence="2">
    <location>
        <position position="1"/>
    </location>
</feature>
<evidence type="ECO:0000256" key="1">
    <source>
        <dbReference type="SAM" id="MobiDB-lite"/>
    </source>
</evidence>
<dbReference type="RefSeq" id="XP_013323098.1">
    <property type="nucleotide sequence ID" value="XM_013467644.1"/>
</dbReference>
<reference evidence="2 3" key="1">
    <citation type="submission" date="2015-04" db="EMBL/GenBank/DDBJ databases">
        <authorList>
            <person name="Heijne W.H."/>
            <person name="Fedorova N.D."/>
            <person name="Nierman W.C."/>
            <person name="Vollebregt A.W."/>
            <person name="Zhao Z."/>
            <person name="Wu L."/>
            <person name="Kumar M."/>
            <person name="Stam H."/>
            <person name="van den Berg M.A."/>
            <person name="Pel H.J."/>
        </authorList>
    </citation>
    <scope>NUCLEOTIDE SEQUENCE [LARGE SCALE GENOMIC DNA]</scope>
    <source>
        <strain evidence="2 3">CBS 393.64</strain>
    </source>
</reference>
<evidence type="ECO:0000313" key="3">
    <source>
        <dbReference type="Proteomes" id="UP000053958"/>
    </source>
</evidence>
<protein>
    <submittedName>
        <fullName evidence="2">Uncharacterized protein</fullName>
    </submittedName>
</protein>
<evidence type="ECO:0000313" key="2">
    <source>
        <dbReference type="EMBL" id="KKA16486.1"/>
    </source>
</evidence>
<comment type="caution">
    <text evidence="2">The sequence shown here is derived from an EMBL/GenBank/DDBJ whole genome shotgun (WGS) entry which is preliminary data.</text>
</comment>
<name>A0A0F4YET1_RASE3</name>
<dbReference type="EMBL" id="LASV01000762">
    <property type="protein sequence ID" value="KKA16486.1"/>
    <property type="molecule type" value="Genomic_DNA"/>
</dbReference>
<dbReference type="GeneID" id="25321832"/>
<gene>
    <name evidence="2" type="ORF">T310_9918</name>
</gene>
<feature type="region of interest" description="Disordered" evidence="1">
    <location>
        <begin position="1"/>
        <end position="30"/>
    </location>
</feature>